<dbReference type="EMBL" id="JBHSRD010000008">
    <property type="protein sequence ID" value="MFC6009391.1"/>
    <property type="molecule type" value="Genomic_DNA"/>
</dbReference>
<keyword evidence="11" id="KW-1185">Reference proteome</keyword>
<dbReference type="CDD" id="cd06261">
    <property type="entry name" value="TM_PBP2"/>
    <property type="match status" value="1"/>
</dbReference>
<feature type="transmembrane region" description="Helical" evidence="8">
    <location>
        <begin position="182"/>
        <end position="205"/>
    </location>
</feature>
<feature type="transmembrane region" description="Helical" evidence="8">
    <location>
        <begin position="76"/>
        <end position="96"/>
    </location>
</feature>
<dbReference type="PANTHER" id="PTHR43848:SF2">
    <property type="entry name" value="PUTRESCINE TRANSPORT SYSTEM PERMEASE PROTEIN POTI"/>
    <property type="match status" value="1"/>
</dbReference>
<comment type="subcellular location">
    <subcellularLocation>
        <location evidence="1 8">Cell membrane</location>
        <topology evidence="1 8">Multi-pass membrane protein</topology>
    </subcellularLocation>
</comment>
<evidence type="ECO:0000256" key="3">
    <source>
        <dbReference type="ARBA" id="ARBA00022448"/>
    </source>
</evidence>
<keyword evidence="3 8" id="KW-0813">Transport</keyword>
<evidence type="ECO:0000256" key="4">
    <source>
        <dbReference type="ARBA" id="ARBA00022475"/>
    </source>
</evidence>
<feature type="transmembrane region" description="Helical" evidence="8">
    <location>
        <begin position="240"/>
        <end position="261"/>
    </location>
</feature>
<feature type="transmembrane region" description="Helical" evidence="8">
    <location>
        <begin position="140"/>
        <end position="161"/>
    </location>
</feature>
<dbReference type="RefSeq" id="WP_345717958.1">
    <property type="nucleotide sequence ID" value="NZ_BAABFP010000007.1"/>
</dbReference>
<name>A0ABW1JKH5_9ACTN</name>
<accession>A0ABW1JKH5</accession>
<organism evidence="10 11">
    <name type="scientific">Angustibacter luteus</name>
    <dbReference type="NCBI Taxonomy" id="658456"/>
    <lineage>
        <taxon>Bacteria</taxon>
        <taxon>Bacillati</taxon>
        <taxon>Actinomycetota</taxon>
        <taxon>Actinomycetes</taxon>
        <taxon>Kineosporiales</taxon>
        <taxon>Kineosporiaceae</taxon>
    </lineage>
</organism>
<proteinExistence type="inferred from homology"/>
<dbReference type="Pfam" id="PF00528">
    <property type="entry name" value="BPD_transp_1"/>
    <property type="match status" value="1"/>
</dbReference>
<dbReference type="PROSITE" id="PS50928">
    <property type="entry name" value="ABC_TM1"/>
    <property type="match status" value="1"/>
</dbReference>
<evidence type="ECO:0000313" key="10">
    <source>
        <dbReference type="EMBL" id="MFC6009391.1"/>
    </source>
</evidence>
<keyword evidence="7 8" id="KW-0472">Membrane</keyword>
<protein>
    <submittedName>
        <fullName evidence="10">ABC transporter permease</fullName>
    </submittedName>
</protein>
<feature type="transmembrane region" description="Helical" evidence="8">
    <location>
        <begin position="108"/>
        <end position="134"/>
    </location>
</feature>
<keyword evidence="4" id="KW-1003">Cell membrane</keyword>
<reference evidence="11" key="1">
    <citation type="journal article" date="2019" name="Int. J. Syst. Evol. Microbiol.">
        <title>The Global Catalogue of Microorganisms (GCM) 10K type strain sequencing project: providing services to taxonomists for standard genome sequencing and annotation.</title>
        <authorList>
            <consortium name="The Broad Institute Genomics Platform"/>
            <consortium name="The Broad Institute Genome Sequencing Center for Infectious Disease"/>
            <person name="Wu L."/>
            <person name="Ma J."/>
        </authorList>
    </citation>
    <scope>NUCLEOTIDE SEQUENCE [LARGE SCALE GENOMIC DNA]</scope>
    <source>
        <strain evidence="11">KACC 14249</strain>
    </source>
</reference>
<dbReference type="InterPro" id="IPR051789">
    <property type="entry name" value="Bact_Polyamine_Transport"/>
</dbReference>
<feature type="domain" description="ABC transmembrane type-1" evidence="9">
    <location>
        <begin position="70"/>
        <end position="261"/>
    </location>
</feature>
<dbReference type="SUPFAM" id="SSF161098">
    <property type="entry name" value="MetI-like"/>
    <property type="match status" value="1"/>
</dbReference>
<evidence type="ECO:0000256" key="5">
    <source>
        <dbReference type="ARBA" id="ARBA00022692"/>
    </source>
</evidence>
<dbReference type="Gene3D" id="1.10.3720.10">
    <property type="entry name" value="MetI-like"/>
    <property type="match status" value="1"/>
</dbReference>
<evidence type="ECO:0000259" key="9">
    <source>
        <dbReference type="PROSITE" id="PS50928"/>
    </source>
</evidence>
<dbReference type="InterPro" id="IPR035906">
    <property type="entry name" value="MetI-like_sf"/>
</dbReference>
<dbReference type="PANTHER" id="PTHR43848">
    <property type="entry name" value="PUTRESCINE TRANSPORT SYSTEM PERMEASE PROTEIN POTI"/>
    <property type="match status" value="1"/>
</dbReference>
<keyword evidence="5 8" id="KW-0812">Transmembrane</keyword>
<gene>
    <name evidence="10" type="ORF">ACFQDO_19845</name>
</gene>
<evidence type="ECO:0000313" key="11">
    <source>
        <dbReference type="Proteomes" id="UP001596189"/>
    </source>
</evidence>
<dbReference type="InterPro" id="IPR000515">
    <property type="entry name" value="MetI-like"/>
</dbReference>
<dbReference type="Proteomes" id="UP001596189">
    <property type="component" value="Unassembled WGS sequence"/>
</dbReference>
<evidence type="ECO:0000256" key="6">
    <source>
        <dbReference type="ARBA" id="ARBA00022989"/>
    </source>
</evidence>
<evidence type="ECO:0000256" key="7">
    <source>
        <dbReference type="ARBA" id="ARBA00023136"/>
    </source>
</evidence>
<evidence type="ECO:0000256" key="1">
    <source>
        <dbReference type="ARBA" id="ARBA00004651"/>
    </source>
</evidence>
<comment type="caution">
    <text evidence="10">The sequence shown here is derived from an EMBL/GenBank/DDBJ whole genome shotgun (WGS) entry which is preliminary data.</text>
</comment>
<sequence length="268" mass="28941">MRGQGPVSWLREHVIALIAALVFQYMLLPNVVVILFSFNKPNGRFNYEWTKFSVDAWLHPCAAPGMCQSLALSLRIGLLATIGATVLGTLVAFALARHRFRGRSGTNLLIFLPMATPEVVMGSSLLTLFVGLGLPLGTNTILIAHIMFCMSFVVVTVKARISGLDARLEQAAMDLYANERQTFMRVTLPLVAPGIAAAALLSFSLSFDDYIITNFNASSSSVTFPMFIWGAASRGTPVQINVIGTMMFVLALAAVGGAQLVSGRRKRA</sequence>
<keyword evidence="6 8" id="KW-1133">Transmembrane helix</keyword>
<feature type="transmembrane region" description="Helical" evidence="8">
    <location>
        <begin position="14"/>
        <end position="38"/>
    </location>
</feature>
<evidence type="ECO:0000256" key="2">
    <source>
        <dbReference type="ARBA" id="ARBA00007069"/>
    </source>
</evidence>
<comment type="similarity">
    <text evidence="2">Belongs to the binding-protein-dependent transport system permease family. CysTW subfamily.</text>
</comment>
<evidence type="ECO:0000256" key="8">
    <source>
        <dbReference type="RuleBase" id="RU363032"/>
    </source>
</evidence>